<keyword evidence="7" id="KW-0812">Transmembrane</keyword>
<reference evidence="9" key="1">
    <citation type="submission" date="2020-11" db="EMBL/GenBank/DDBJ databases">
        <title>Gallus gallus (Chicken) genome, bGalGal1, GRCg7b, maternal haplotype autosomes + Z &amp; W.</title>
        <authorList>
            <person name="Warren W."/>
            <person name="Formenti G."/>
            <person name="Fedrigo O."/>
            <person name="Haase B."/>
            <person name="Mountcastle J."/>
            <person name="Balacco J."/>
            <person name="Tracey A."/>
            <person name="Schneider V."/>
            <person name="Okimoto R."/>
            <person name="Cheng H."/>
            <person name="Hawken R."/>
            <person name="Howe K."/>
            <person name="Jarvis E.D."/>
        </authorList>
    </citation>
    <scope>NUCLEOTIDE SEQUENCE [LARGE SCALE GENOMIC DNA]</scope>
    <source>
        <strain evidence="9">Broiler</strain>
    </source>
</reference>
<dbReference type="Pfam" id="PF00254">
    <property type="entry name" value="FKBP_C"/>
    <property type="match status" value="1"/>
</dbReference>
<feature type="domain" description="PPIase FKBP-type" evidence="8">
    <location>
        <begin position="20"/>
        <end position="64"/>
    </location>
</feature>
<evidence type="ECO:0000256" key="4">
    <source>
        <dbReference type="ARBA" id="ARBA00023235"/>
    </source>
</evidence>
<dbReference type="InterPro" id="IPR050689">
    <property type="entry name" value="FKBP-type_PPIase"/>
</dbReference>
<keyword evidence="7" id="KW-1133">Transmembrane helix</keyword>
<evidence type="ECO:0000256" key="5">
    <source>
        <dbReference type="PROSITE-ProRule" id="PRU00277"/>
    </source>
</evidence>
<reference evidence="9" key="3">
    <citation type="submission" date="2025-09" db="UniProtKB">
        <authorList>
            <consortium name="Ensembl"/>
        </authorList>
    </citation>
    <scope>IDENTIFICATION</scope>
    <source>
        <strain evidence="9">broiler</strain>
    </source>
</reference>
<accession>A0A8V0Y6V0</accession>
<evidence type="ECO:0000256" key="7">
    <source>
        <dbReference type="SAM" id="Phobius"/>
    </source>
</evidence>
<reference evidence="9" key="2">
    <citation type="submission" date="2025-08" db="UniProtKB">
        <authorList>
            <consortium name="Ensembl"/>
        </authorList>
    </citation>
    <scope>IDENTIFICATION</scope>
    <source>
        <strain evidence="9">broiler</strain>
    </source>
</reference>
<dbReference type="SUPFAM" id="SSF54534">
    <property type="entry name" value="FKBP-like"/>
    <property type="match status" value="1"/>
</dbReference>
<feature type="compositionally biased region" description="Polar residues" evidence="6">
    <location>
        <begin position="101"/>
        <end position="110"/>
    </location>
</feature>
<evidence type="ECO:0000256" key="6">
    <source>
        <dbReference type="SAM" id="MobiDB-lite"/>
    </source>
</evidence>
<dbReference type="InterPro" id="IPR046357">
    <property type="entry name" value="PPIase_dom_sf"/>
</dbReference>
<keyword evidence="7" id="KW-0472">Membrane</keyword>
<feature type="region of interest" description="Disordered" evidence="6">
    <location>
        <begin position="90"/>
        <end position="112"/>
    </location>
</feature>
<gene>
    <name evidence="9" type="primary">FKBP1B</name>
</gene>
<dbReference type="GO" id="GO:0003755">
    <property type="term" value="F:peptidyl-prolyl cis-trans isomerase activity"/>
    <property type="evidence" value="ECO:0000318"/>
    <property type="project" value="GO_Central"/>
</dbReference>
<proteinExistence type="predicted"/>
<dbReference type="AlphaFoldDB" id="A0A8V0Y6V0"/>
<evidence type="ECO:0000256" key="1">
    <source>
        <dbReference type="ARBA" id="ARBA00000971"/>
    </source>
</evidence>
<dbReference type="InterPro" id="IPR001179">
    <property type="entry name" value="PPIase_FKBP_dom"/>
</dbReference>
<keyword evidence="10" id="KW-1185">Reference proteome</keyword>
<name>A0A8V0Y6V0_CHICK</name>
<comment type="catalytic activity">
    <reaction evidence="1 5">
        <text>[protein]-peptidylproline (omega=180) = [protein]-peptidylproline (omega=0)</text>
        <dbReference type="Rhea" id="RHEA:16237"/>
        <dbReference type="Rhea" id="RHEA-COMP:10747"/>
        <dbReference type="Rhea" id="RHEA-COMP:10748"/>
        <dbReference type="ChEBI" id="CHEBI:83833"/>
        <dbReference type="ChEBI" id="CHEBI:83834"/>
        <dbReference type="EC" id="5.2.1.8"/>
    </reaction>
</comment>
<dbReference type="PANTHER" id="PTHR10516">
    <property type="entry name" value="PEPTIDYL-PROLYL CIS-TRANS ISOMERASE"/>
    <property type="match status" value="1"/>
</dbReference>
<evidence type="ECO:0000313" key="9">
    <source>
        <dbReference type="Ensembl" id="ENSGALP00010011753.1"/>
    </source>
</evidence>
<evidence type="ECO:0000256" key="3">
    <source>
        <dbReference type="ARBA" id="ARBA00023110"/>
    </source>
</evidence>
<dbReference type="EC" id="5.2.1.8" evidence="2 5"/>
<protein>
    <recommendedName>
        <fullName evidence="2 5">peptidylprolyl isomerase</fullName>
        <ecNumber evidence="2 5">5.2.1.8</ecNumber>
    </recommendedName>
</protein>
<organism evidence="9 10">
    <name type="scientific">Gallus gallus</name>
    <name type="common">Chicken</name>
    <dbReference type="NCBI Taxonomy" id="9031"/>
    <lineage>
        <taxon>Eukaryota</taxon>
        <taxon>Metazoa</taxon>
        <taxon>Chordata</taxon>
        <taxon>Craniata</taxon>
        <taxon>Vertebrata</taxon>
        <taxon>Euteleostomi</taxon>
        <taxon>Archelosauria</taxon>
        <taxon>Archosauria</taxon>
        <taxon>Dinosauria</taxon>
        <taxon>Saurischia</taxon>
        <taxon>Theropoda</taxon>
        <taxon>Coelurosauria</taxon>
        <taxon>Aves</taxon>
        <taxon>Neognathae</taxon>
        <taxon>Galloanserae</taxon>
        <taxon>Galliformes</taxon>
        <taxon>Phasianidae</taxon>
        <taxon>Phasianinae</taxon>
        <taxon>Gallus</taxon>
    </lineage>
</organism>
<dbReference type="Gene3D" id="3.10.50.40">
    <property type="match status" value="1"/>
</dbReference>
<evidence type="ECO:0000259" key="8">
    <source>
        <dbReference type="PROSITE" id="PS50059"/>
    </source>
</evidence>
<dbReference type="PANTHER" id="PTHR10516:SF457">
    <property type="entry name" value="PEPTIDYLPROLYL ISOMERASE"/>
    <property type="match status" value="1"/>
</dbReference>
<feature type="transmembrane region" description="Helical" evidence="7">
    <location>
        <begin position="155"/>
        <end position="180"/>
    </location>
</feature>
<evidence type="ECO:0000313" key="10">
    <source>
        <dbReference type="Proteomes" id="UP000000539"/>
    </source>
</evidence>
<dbReference type="GeneTree" id="ENSGT00940000153311"/>
<keyword evidence="4 5" id="KW-0413">Isomerase</keyword>
<dbReference type="PROSITE" id="PS50059">
    <property type="entry name" value="FKBP_PPIASE"/>
    <property type="match status" value="1"/>
</dbReference>
<sequence>MGVEIETISPGDGRTFPKKGQTCVVHYTGMLQNGKKFDSSRDRNKPFRFKIGRQEVIKGFEEGVTQEKNNTDNTLMFIVTAKQHYTEPKPFPVKGPRSWEGTEQGQLTETSQRDIPYPGTSCRWNSEGVGSLSCSLPLPSRALVGKWQTIACASFVMYMHVVAYYPITIILFSSLVYSFISIHEFYFLFFPFDSPPHLTGKQGMREQLWCSATCWVKPQHSIKHFQDEEAAMSCIRYISMKKNQTIHKPQAKKQGGSCLLAFNPFLEATSEIQRVHTEPLKLFCISWLPYLKSVPGGWGAAGQNCSTYVVPSYKHVPQTGLWLHSTYPSKPLKHREVVSLQGHLKADVLMFRIYSIDLKIQITAY</sequence>
<dbReference type="Proteomes" id="UP000000539">
    <property type="component" value="Chromosome 3"/>
</dbReference>
<dbReference type="FunCoup" id="A0A8V0Y6V0">
    <property type="interactions" value="813"/>
</dbReference>
<evidence type="ECO:0000256" key="2">
    <source>
        <dbReference type="ARBA" id="ARBA00013194"/>
    </source>
</evidence>
<keyword evidence="3 5" id="KW-0697">Rotamase</keyword>
<dbReference type="Ensembl" id="ENSGALT00010020205.1">
    <property type="protein sequence ID" value="ENSGALP00010011753.1"/>
    <property type="gene ID" value="ENSGALG00010008455.1"/>
</dbReference>
<dbReference type="OrthoDB" id="1902587at2759"/>